<comment type="caution">
    <text evidence="1">The sequence shown here is derived from an EMBL/GenBank/DDBJ whole genome shotgun (WGS) entry which is preliminary data.</text>
</comment>
<organism evidence="1 2">
    <name type="scientific">Effusibacillus consociatus</name>
    <dbReference type="NCBI Taxonomy" id="1117041"/>
    <lineage>
        <taxon>Bacteria</taxon>
        <taxon>Bacillati</taxon>
        <taxon>Bacillota</taxon>
        <taxon>Bacilli</taxon>
        <taxon>Bacillales</taxon>
        <taxon>Alicyclobacillaceae</taxon>
        <taxon>Effusibacillus</taxon>
    </lineage>
</organism>
<reference evidence="2" key="1">
    <citation type="journal article" date="2019" name="Int. J. Syst. Evol. Microbiol.">
        <title>The Global Catalogue of Microorganisms (GCM) 10K type strain sequencing project: providing services to taxonomists for standard genome sequencing and annotation.</title>
        <authorList>
            <consortium name="The Broad Institute Genomics Platform"/>
            <consortium name="The Broad Institute Genome Sequencing Center for Infectious Disease"/>
            <person name="Wu L."/>
            <person name="Ma J."/>
        </authorList>
    </citation>
    <scope>NUCLEOTIDE SEQUENCE [LARGE SCALE GENOMIC DNA]</scope>
    <source>
        <strain evidence="2">WYCCWR 12678</strain>
    </source>
</reference>
<evidence type="ECO:0000313" key="2">
    <source>
        <dbReference type="Proteomes" id="UP001596002"/>
    </source>
</evidence>
<evidence type="ECO:0000313" key="1">
    <source>
        <dbReference type="EMBL" id="MFC4766564.1"/>
    </source>
</evidence>
<keyword evidence="2" id="KW-1185">Reference proteome</keyword>
<protein>
    <submittedName>
        <fullName evidence="1">Uncharacterized protein</fullName>
    </submittedName>
</protein>
<sequence>MSKLSKLTPLISKLKPYAINICLVVIAFNTLTQLWLGKGLASKSEELDQILAQTGNVTAQTNDQLLVLSEIKKVSGELDVKMDQLQSGSRSTADRLSNLHTIIGGTLKAVNDNSTNTNFAGDQLAQINQLIAQLNLSLSQTVGINNDVINNLQTMIQLQTAATNNLKQMNQKTNFLPH</sequence>
<gene>
    <name evidence="1" type="ORF">ACFO8Q_04115</name>
</gene>
<dbReference type="EMBL" id="JBHSHC010000024">
    <property type="protein sequence ID" value="MFC4766564.1"/>
    <property type="molecule type" value="Genomic_DNA"/>
</dbReference>
<dbReference type="Proteomes" id="UP001596002">
    <property type="component" value="Unassembled WGS sequence"/>
</dbReference>
<dbReference type="RefSeq" id="WP_380024461.1">
    <property type="nucleotide sequence ID" value="NZ_JBHSHC010000024.1"/>
</dbReference>
<proteinExistence type="predicted"/>
<accession>A0ABV9PWU4</accession>
<name>A0ABV9PWU4_9BACL</name>